<sequence length="355" mass="39368">MDCIDIGEDIERGAIDKSSEEETTGRIKLISSHIIIPLWVTNSIALVLFNKLIFSSQGFGFRYPIFLTTVHLLFATIATRLMRRFNSPLVKGVGDVKMDWTAWSKTILPIAVCFSGSLIMSNVSYLLLTVSFVQILKTFAVVVIMIVSSLFGIEKLSKRSIFWGTVISLGVVISSLGEFSFVVTGVLAQLQGVVFDAVRLVLTEKLFHHFKMGPVESLYFFAPVCFVGNLVPLFLYEGWQPFFQVMDRVGIFVLALNCLMSLSLNIAAVYLVSSTSSVTFTLTSTFKDIMLVMGSATYFGNVVAPIQFVGYGTSLLGILALKCGEAWNQFFKNFLQPKMNIIMTDDETQGSYGRI</sequence>
<evidence type="ECO:0000256" key="4">
    <source>
        <dbReference type="ARBA" id="ARBA00023136"/>
    </source>
</evidence>
<dbReference type="GO" id="GO:0016020">
    <property type="term" value="C:membrane"/>
    <property type="evidence" value="ECO:0007669"/>
    <property type="project" value="UniProtKB-SubCell"/>
</dbReference>
<proteinExistence type="predicted"/>
<dbReference type="Proteomes" id="UP000241769">
    <property type="component" value="Unassembled WGS sequence"/>
</dbReference>
<keyword evidence="3 5" id="KW-1133">Transmembrane helix</keyword>
<name>A0A2P6NXI2_9EUKA</name>
<evidence type="ECO:0000313" key="8">
    <source>
        <dbReference type="Proteomes" id="UP000241769"/>
    </source>
</evidence>
<evidence type="ECO:0000256" key="1">
    <source>
        <dbReference type="ARBA" id="ARBA00004141"/>
    </source>
</evidence>
<evidence type="ECO:0000256" key="5">
    <source>
        <dbReference type="SAM" id="Phobius"/>
    </source>
</evidence>
<feature type="domain" description="Sugar phosphate transporter" evidence="6">
    <location>
        <begin position="34"/>
        <end position="319"/>
    </location>
</feature>
<feature type="transmembrane region" description="Helical" evidence="5">
    <location>
        <begin position="60"/>
        <end position="81"/>
    </location>
</feature>
<dbReference type="STRING" id="1890364.A0A2P6NXI2"/>
<keyword evidence="4 5" id="KW-0472">Membrane</keyword>
<feature type="transmembrane region" description="Helical" evidence="5">
    <location>
        <begin position="34"/>
        <end position="54"/>
    </location>
</feature>
<comment type="subcellular location">
    <subcellularLocation>
        <location evidence="1">Membrane</location>
        <topology evidence="1">Multi-pass membrane protein</topology>
    </subcellularLocation>
</comment>
<keyword evidence="8" id="KW-1185">Reference proteome</keyword>
<evidence type="ECO:0000256" key="2">
    <source>
        <dbReference type="ARBA" id="ARBA00022692"/>
    </source>
</evidence>
<evidence type="ECO:0000256" key="3">
    <source>
        <dbReference type="ARBA" id="ARBA00022989"/>
    </source>
</evidence>
<dbReference type="Pfam" id="PF03151">
    <property type="entry name" value="TPT"/>
    <property type="match status" value="1"/>
</dbReference>
<feature type="transmembrane region" description="Helical" evidence="5">
    <location>
        <begin position="218"/>
        <end position="239"/>
    </location>
</feature>
<dbReference type="AlphaFoldDB" id="A0A2P6NXI2"/>
<feature type="transmembrane region" description="Helical" evidence="5">
    <location>
        <begin position="251"/>
        <end position="272"/>
    </location>
</feature>
<dbReference type="OrthoDB" id="16423at2759"/>
<gene>
    <name evidence="7" type="ORF">PROFUN_02763</name>
</gene>
<dbReference type="EMBL" id="MDYQ01000008">
    <property type="protein sequence ID" value="PRP88667.1"/>
    <property type="molecule type" value="Genomic_DNA"/>
</dbReference>
<dbReference type="PANTHER" id="PTHR11132">
    <property type="entry name" value="SOLUTE CARRIER FAMILY 35"/>
    <property type="match status" value="1"/>
</dbReference>
<evidence type="ECO:0000313" key="7">
    <source>
        <dbReference type="EMBL" id="PRP88667.1"/>
    </source>
</evidence>
<organism evidence="7 8">
    <name type="scientific">Planoprotostelium fungivorum</name>
    <dbReference type="NCBI Taxonomy" id="1890364"/>
    <lineage>
        <taxon>Eukaryota</taxon>
        <taxon>Amoebozoa</taxon>
        <taxon>Evosea</taxon>
        <taxon>Variosea</taxon>
        <taxon>Cavosteliida</taxon>
        <taxon>Cavosteliaceae</taxon>
        <taxon>Planoprotostelium</taxon>
    </lineage>
</organism>
<dbReference type="InParanoid" id="A0A2P6NXI2"/>
<keyword evidence="2 5" id="KW-0812">Transmembrane</keyword>
<reference evidence="7 8" key="1">
    <citation type="journal article" date="2018" name="Genome Biol. Evol.">
        <title>Multiple Roots of Fruiting Body Formation in Amoebozoa.</title>
        <authorList>
            <person name="Hillmann F."/>
            <person name="Forbes G."/>
            <person name="Novohradska S."/>
            <person name="Ferling I."/>
            <person name="Riege K."/>
            <person name="Groth M."/>
            <person name="Westermann M."/>
            <person name="Marz M."/>
            <person name="Spaller T."/>
            <person name="Winckler T."/>
            <person name="Schaap P."/>
            <person name="Glockner G."/>
        </authorList>
    </citation>
    <scope>NUCLEOTIDE SEQUENCE [LARGE SCALE GENOMIC DNA]</scope>
    <source>
        <strain evidence="7 8">Jena</strain>
    </source>
</reference>
<feature type="transmembrane region" description="Helical" evidence="5">
    <location>
        <begin position="160"/>
        <end position="183"/>
    </location>
</feature>
<protein>
    <recommendedName>
        <fullName evidence="6">Sugar phosphate transporter domain-containing protein</fullName>
    </recommendedName>
</protein>
<feature type="transmembrane region" description="Helical" evidence="5">
    <location>
        <begin position="107"/>
        <end position="128"/>
    </location>
</feature>
<feature type="transmembrane region" description="Helical" evidence="5">
    <location>
        <begin position="134"/>
        <end position="153"/>
    </location>
</feature>
<evidence type="ECO:0000259" key="6">
    <source>
        <dbReference type="Pfam" id="PF03151"/>
    </source>
</evidence>
<dbReference type="InterPro" id="IPR004853">
    <property type="entry name" value="Sugar_P_trans_dom"/>
</dbReference>
<accession>A0A2P6NXI2</accession>
<comment type="caution">
    <text evidence="7">The sequence shown here is derived from an EMBL/GenBank/DDBJ whole genome shotgun (WGS) entry which is preliminary data.</text>
</comment>
<feature type="transmembrane region" description="Helical" evidence="5">
    <location>
        <begin position="298"/>
        <end position="321"/>
    </location>
</feature>
<dbReference type="InterPro" id="IPR050186">
    <property type="entry name" value="TPT_transporter"/>
</dbReference>